<dbReference type="PANTHER" id="PTHR43048:SF3">
    <property type="entry name" value="METHYLMALONYL-COA EPIMERASE, MITOCHONDRIAL"/>
    <property type="match status" value="1"/>
</dbReference>
<organism evidence="2 3">
    <name type="scientific">Bifidobacterium dentium</name>
    <dbReference type="NCBI Taxonomy" id="1689"/>
    <lineage>
        <taxon>Bacteria</taxon>
        <taxon>Bacillati</taxon>
        <taxon>Actinomycetota</taxon>
        <taxon>Actinomycetes</taxon>
        <taxon>Bifidobacteriales</taxon>
        <taxon>Bifidobacteriaceae</taxon>
        <taxon>Bifidobacterium</taxon>
    </lineage>
</organism>
<dbReference type="GO" id="GO:0004493">
    <property type="term" value="F:methylmalonyl-CoA epimerase activity"/>
    <property type="evidence" value="ECO:0007669"/>
    <property type="project" value="TreeGrafter"/>
</dbReference>
<dbReference type="Pfam" id="PF00903">
    <property type="entry name" value="Glyoxalase"/>
    <property type="match status" value="1"/>
</dbReference>
<dbReference type="PROSITE" id="PS51819">
    <property type="entry name" value="VOC"/>
    <property type="match status" value="1"/>
</dbReference>
<accession>A0A1V8Q385</accession>
<dbReference type="CDD" id="cd06587">
    <property type="entry name" value="VOC"/>
    <property type="match status" value="1"/>
</dbReference>
<dbReference type="EMBL" id="WDPD01000001">
    <property type="protein sequence ID" value="KAB7462446.1"/>
    <property type="molecule type" value="Genomic_DNA"/>
</dbReference>
<dbReference type="Gene3D" id="3.10.180.10">
    <property type="entry name" value="2,3-Dihydroxybiphenyl 1,2-Dioxygenase, domain 1"/>
    <property type="match status" value="1"/>
</dbReference>
<dbReference type="AlphaFoldDB" id="A0A1V8Q385"/>
<dbReference type="InterPro" id="IPR051785">
    <property type="entry name" value="MMCE/EMCE_epimerase"/>
</dbReference>
<dbReference type="GO" id="GO:0046491">
    <property type="term" value="P:L-methylmalonyl-CoA metabolic process"/>
    <property type="evidence" value="ECO:0007669"/>
    <property type="project" value="TreeGrafter"/>
</dbReference>
<evidence type="ECO:0000313" key="2">
    <source>
        <dbReference type="EMBL" id="KAB7462446.1"/>
    </source>
</evidence>
<dbReference type="RefSeq" id="WP_003839143.1">
    <property type="nucleotide sequence ID" value="NZ_BCYE01000004.1"/>
</dbReference>
<gene>
    <name evidence="2" type="ORF">GBB04_01330</name>
</gene>
<sequence>MSVREHITGVGHVGIPTNDLEGTIAYYEKLGFECEGIYPNGEDRCTFLHLNNLTLEVWTMDQPANATGAINHFALDVTDIDKAFEEAEKLGLNFVEGSVQHIDTFHENGIRYFNVLGPNHETIEFCQVL</sequence>
<dbReference type="SUPFAM" id="SSF54593">
    <property type="entry name" value="Glyoxalase/Bleomycin resistance protein/Dihydroxybiphenyl dioxygenase"/>
    <property type="match status" value="1"/>
</dbReference>
<dbReference type="Proteomes" id="UP000429211">
    <property type="component" value="Unassembled WGS sequence"/>
</dbReference>
<dbReference type="InterPro" id="IPR029068">
    <property type="entry name" value="Glyas_Bleomycin-R_OHBP_Dase"/>
</dbReference>
<dbReference type="InterPro" id="IPR037523">
    <property type="entry name" value="VOC_core"/>
</dbReference>
<reference evidence="2 3" key="1">
    <citation type="journal article" date="2019" name="Nat. Med.">
        <title>A library of human gut bacterial isolates paired with longitudinal multiomics data enables mechanistic microbiome research.</title>
        <authorList>
            <person name="Poyet M."/>
            <person name="Groussin M."/>
            <person name="Gibbons S.M."/>
            <person name="Avila-Pacheco J."/>
            <person name="Jiang X."/>
            <person name="Kearney S.M."/>
            <person name="Perrotta A.R."/>
            <person name="Berdy B."/>
            <person name="Zhao S."/>
            <person name="Lieberman T.D."/>
            <person name="Swanson P.K."/>
            <person name="Smith M."/>
            <person name="Roesemann S."/>
            <person name="Alexander J.E."/>
            <person name="Rich S.A."/>
            <person name="Livny J."/>
            <person name="Vlamakis H."/>
            <person name="Clish C."/>
            <person name="Bullock K."/>
            <person name="Deik A."/>
            <person name="Scott J."/>
            <person name="Pierce K.A."/>
            <person name="Xavier R.J."/>
            <person name="Alm E.J."/>
        </authorList>
    </citation>
    <scope>NUCLEOTIDE SEQUENCE [LARGE SCALE GENOMIC DNA]</scope>
    <source>
        <strain evidence="2 3">BIOML-A2</strain>
    </source>
</reference>
<comment type="caution">
    <text evidence="2">The sequence shown here is derived from an EMBL/GenBank/DDBJ whole genome shotgun (WGS) entry which is preliminary data.</text>
</comment>
<dbReference type="InterPro" id="IPR004360">
    <property type="entry name" value="Glyas_Fos-R_dOase_dom"/>
</dbReference>
<protein>
    <submittedName>
        <fullName evidence="2">VOC family protein</fullName>
    </submittedName>
</protein>
<name>A0A1V8Q385_9BIFI</name>
<dbReference type="GO" id="GO:0046872">
    <property type="term" value="F:metal ion binding"/>
    <property type="evidence" value="ECO:0007669"/>
    <property type="project" value="UniProtKB-KW"/>
</dbReference>
<evidence type="ECO:0000256" key="1">
    <source>
        <dbReference type="ARBA" id="ARBA00022723"/>
    </source>
</evidence>
<proteinExistence type="predicted"/>
<evidence type="ECO:0000313" key="3">
    <source>
        <dbReference type="Proteomes" id="UP000429211"/>
    </source>
</evidence>
<dbReference type="GeneID" id="31606870"/>
<dbReference type="PANTHER" id="PTHR43048">
    <property type="entry name" value="METHYLMALONYL-COA EPIMERASE"/>
    <property type="match status" value="1"/>
</dbReference>
<keyword evidence="1" id="KW-0479">Metal-binding</keyword>